<feature type="domain" description="RecQ mediated genome instability protein 1 OB-fold" evidence="3">
    <location>
        <begin position="67"/>
        <end position="211"/>
    </location>
</feature>
<sequence>MSSDGAELASQITEFLASKQVPPNGAWMQMLMQGIRADTPLVGLRNTALFRILASDLQTSVRPSLCFPANVTDATAREKSVRGPVTVQVLDVEDIGRSRWSQVEAIEAAQRGEVTRGREIIPAAPDEHDETPALPSFTGPHKLLLQDAKGVKAYALELAPVNKVGVDMAIGSKFVLRNFTVARGLLLLEPCNVEYLGGKVDAWHQKWKDDRLGMLKEKANMGNV</sequence>
<dbReference type="Proteomes" id="UP000799421">
    <property type="component" value="Unassembled WGS sequence"/>
</dbReference>
<evidence type="ECO:0000256" key="1">
    <source>
        <dbReference type="ARBA" id="ARBA00006395"/>
    </source>
</evidence>
<dbReference type="Gene3D" id="2.40.50.770">
    <property type="entry name" value="RecQ-mediated genome instability protein Rmi1, C-terminal domain"/>
    <property type="match status" value="1"/>
</dbReference>
<dbReference type="EMBL" id="MU005967">
    <property type="protein sequence ID" value="KAF2862135.1"/>
    <property type="molecule type" value="Genomic_DNA"/>
</dbReference>
<dbReference type="PANTHER" id="PTHR14790">
    <property type="entry name" value="RECQ-MEDIATED GENOME INSTABILITY PROTEIN 1 RMI1"/>
    <property type="match status" value="1"/>
</dbReference>
<organism evidence="4 5">
    <name type="scientific">Piedraia hortae CBS 480.64</name>
    <dbReference type="NCBI Taxonomy" id="1314780"/>
    <lineage>
        <taxon>Eukaryota</taxon>
        <taxon>Fungi</taxon>
        <taxon>Dikarya</taxon>
        <taxon>Ascomycota</taxon>
        <taxon>Pezizomycotina</taxon>
        <taxon>Dothideomycetes</taxon>
        <taxon>Dothideomycetidae</taxon>
        <taxon>Capnodiales</taxon>
        <taxon>Piedraiaceae</taxon>
        <taxon>Piedraia</taxon>
    </lineage>
</organism>
<dbReference type="GO" id="GO:0000724">
    <property type="term" value="P:double-strand break repair via homologous recombination"/>
    <property type="evidence" value="ECO:0007669"/>
    <property type="project" value="TreeGrafter"/>
</dbReference>
<evidence type="ECO:0000256" key="2">
    <source>
        <dbReference type="ARBA" id="ARBA00018987"/>
    </source>
</evidence>
<accession>A0A6A7C5A2</accession>
<dbReference type="SMART" id="SM01161">
    <property type="entry name" value="DUF1767"/>
    <property type="match status" value="1"/>
</dbReference>
<keyword evidence="5" id="KW-1185">Reference proteome</keyword>
<protein>
    <recommendedName>
        <fullName evidence="2">RecQ-mediated genome instability protein 1</fullName>
    </recommendedName>
</protein>
<evidence type="ECO:0000259" key="3">
    <source>
        <dbReference type="Pfam" id="PF08585"/>
    </source>
</evidence>
<gene>
    <name evidence="4" type="ORF">K470DRAFT_15200</name>
</gene>
<reference evidence="4" key="1">
    <citation type="journal article" date="2020" name="Stud. Mycol.">
        <title>101 Dothideomycetes genomes: a test case for predicting lifestyles and emergence of pathogens.</title>
        <authorList>
            <person name="Haridas S."/>
            <person name="Albert R."/>
            <person name="Binder M."/>
            <person name="Bloem J."/>
            <person name="Labutti K."/>
            <person name="Salamov A."/>
            <person name="Andreopoulos B."/>
            <person name="Baker S."/>
            <person name="Barry K."/>
            <person name="Bills G."/>
            <person name="Bluhm B."/>
            <person name="Cannon C."/>
            <person name="Castanera R."/>
            <person name="Culley D."/>
            <person name="Daum C."/>
            <person name="Ezra D."/>
            <person name="Gonzalez J."/>
            <person name="Henrissat B."/>
            <person name="Kuo A."/>
            <person name="Liang C."/>
            <person name="Lipzen A."/>
            <person name="Lutzoni F."/>
            <person name="Magnuson J."/>
            <person name="Mondo S."/>
            <person name="Nolan M."/>
            <person name="Ohm R."/>
            <person name="Pangilinan J."/>
            <person name="Park H.-J."/>
            <person name="Ramirez L."/>
            <person name="Alfaro M."/>
            <person name="Sun H."/>
            <person name="Tritt A."/>
            <person name="Yoshinaga Y."/>
            <person name="Zwiers L.-H."/>
            <person name="Turgeon B."/>
            <person name="Goodwin S."/>
            <person name="Spatafora J."/>
            <person name="Crous P."/>
            <person name="Grigoriev I."/>
        </authorList>
    </citation>
    <scope>NUCLEOTIDE SEQUENCE</scope>
    <source>
        <strain evidence="4">CBS 480.64</strain>
    </source>
</reference>
<dbReference type="InterPro" id="IPR042470">
    <property type="entry name" value="RMI1_N_C_sf"/>
</dbReference>
<dbReference type="GO" id="GO:0031422">
    <property type="term" value="C:RecQ family helicase-topoisomerase III complex"/>
    <property type="evidence" value="ECO:0007669"/>
    <property type="project" value="TreeGrafter"/>
</dbReference>
<dbReference type="AlphaFoldDB" id="A0A6A7C5A2"/>
<dbReference type="OrthoDB" id="341511at2759"/>
<dbReference type="InterPro" id="IPR013894">
    <property type="entry name" value="RMI1_OB"/>
</dbReference>
<evidence type="ECO:0000313" key="5">
    <source>
        <dbReference type="Proteomes" id="UP000799421"/>
    </source>
</evidence>
<comment type="similarity">
    <text evidence="1">Belongs to the RMI1 family.</text>
</comment>
<dbReference type="PANTHER" id="PTHR14790:SF15">
    <property type="entry name" value="RECQ-MEDIATED GENOME INSTABILITY PROTEIN 1"/>
    <property type="match status" value="1"/>
</dbReference>
<name>A0A6A7C5A2_9PEZI</name>
<evidence type="ECO:0000313" key="4">
    <source>
        <dbReference type="EMBL" id="KAF2862135.1"/>
    </source>
</evidence>
<dbReference type="Pfam" id="PF08585">
    <property type="entry name" value="RMI1_N_C"/>
    <property type="match status" value="1"/>
</dbReference>
<proteinExistence type="inferred from homology"/>
<dbReference type="GO" id="GO:0000712">
    <property type="term" value="P:resolution of meiotic recombination intermediates"/>
    <property type="evidence" value="ECO:0007669"/>
    <property type="project" value="TreeGrafter"/>
</dbReference>
<dbReference type="GO" id="GO:0016604">
    <property type="term" value="C:nuclear body"/>
    <property type="evidence" value="ECO:0007669"/>
    <property type="project" value="TreeGrafter"/>
</dbReference>